<evidence type="ECO:0000259" key="12">
    <source>
        <dbReference type="PROSITE" id="PS50198"/>
    </source>
</evidence>
<comment type="caution">
    <text evidence="13">The sequence shown here is derived from an EMBL/GenBank/DDBJ whole genome shotgun (WGS) entry which is preliminary data.</text>
</comment>
<dbReference type="PROSITE" id="PS50198">
    <property type="entry name" value="PPIC_PPIASE_2"/>
    <property type="match status" value="1"/>
</dbReference>
<feature type="domain" description="PpiC" evidence="12">
    <location>
        <begin position="144"/>
        <end position="234"/>
    </location>
</feature>
<dbReference type="InterPro" id="IPR050245">
    <property type="entry name" value="PrsA_foldase"/>
</dbReference>
<reference evidence="13 14" key="1">
    <citation type="submission" date="2016-10" db="EMBL/GenBank/DDBJ databases">
        <title>Comparative genomics of Bacillus thuringiensis reveals a path to pathogens against multiple invertebrate hosts.</title>
        <authorList>
            <person name="Zheng J."/>
            <person name="Gao Q."/>
            <person name="Liu H."/>
            <person name="Peng D."/>
            <person name="Ruan L."/>
            <person name="Sun M."/>
        </authorList>
    </citation>
    <scope>NUCLEOTIDE SEQUENCE [LARGE SCALE GENOMIC DNA]</scope>
    <source>
        <strain evidence="13">BGSC 4BK1</strain>
    </source>
</reference>
<evidence type="ECO:0000256" key="2">
    <source>
        <dbReference type="ARBA" id="ARBA00004193"/>
    </source>
</evidence>
<evidence type="ECO:0000256" key="9">
    <source>
        <dbReference type="ARBA" id="ARBA00023235"/>
    </source>
</evidence>
<evidence type="ECO:0000256" key="8">
    <source>
        <dbReference type="ARBA" id="ARBA00023139"/>
    </source>
</evidence>
<dbReference type="InterPro" id="IPR023058">
    <property type="entry name" value="PPIase_PpiC_CS"/>
</dbReference>
<dbReference type="InterPro" id="IPR023059">
    <property type="entry name" value="Foldase_PrsA"/>
</dbReference>
<keyword evidence="9 11" id="KW-0413">Isomerase</keyword>
<dbReference type="SUPFAM" id="SSF109998">
    <property type="entry name" value="Triger factor/SurA peptide-binding domain-like"/>
    <property type="match status" value="1"/>
</dbReference>
<accession>A0A242Z0F3</accession>
<evidence type="ECO:0000256" key="11">
    <source>
        <dbReference type="HAMAP-Rule" id="MF_01145"/>
    </source>
</evidence>
<keyword evidence="4 11" id="KW-1003">Cell membrane</keyword>
<dbReference type="RefSeq" id="WP_086422789.1">
    <property type="nucleotide sequence ID" value="NZ_NFDE01000063.1"/>
</dbReference>
<dbReference type="SUPFAM" id="SSF54534">
    <property type="entry name" value="FKBP-like"/>
    <property type="match status" value="1"/>
</dbReference>
<evidence type="ECO:0000256" key="1">
    <source>
        <dbReference type="ARBA" id="ARBA00000971"/>
    </source>
</evidence>
<evidence type="ECO:0000313" key="13">
    <source>
        <dbReference type="EMBL" id="OTX84936.1"/>
    </source>
</evidence>
<keyword evidence="6 11" id="KW-0697">Rotamase</keyword>
<dbReference type="EC" id="5.2.1.8" evidence="11"/>
<dbReference type="AlphaFoldDB" id="A0A242Z0F3"/>
<dbReference type="Proteomes" id="UP000194945">
    <property type="component" value="Unassembled WGS sequence"/>
</dbReference>
<name>A0A242Z0F3_9BACI</name>
<comment type="function">
    <text evidence="11">Plays a major role in protein secretion by helping the post-translocational extracellular folding of several secreted proteins.</text>
</comment>
<comment type="subcellular location">
    <subcellularLocation>
        <location evidence="2 11">Cell membrane</location>
        <topology evidence="2 11">Lipid-anchor</topology>
    </subcellularLocation>
</comment>
<comment type="catalytic activity">
    <reaction evidence="1 11">
        <text>[protein]-peptidylproline (omega=180) = [protein]-peptidylproline (omega=0)</text>
        <dbReference type="Rhea" id="RHEA:16237"/>
        <dbReference type="Rhea" id="RHEA-COMP:10747"/>
        <dbReference type="Rhea" id="RHEA-COMP:10748"/>
        <dbReference type="ChEBI" id="CHEBI:83833"/>
        <dbReference type="ChEBI" id="CHEBI:83834"/>
        <dbReference type="EC" id="5.2.1.8"/>
    </reaction>
</comment>
<keyword evidence="7 11" id="KW-0472">Membrane</keyword>
<dbReference type="InterPro" id="IPR000297">
    <property type="entry name" value="PPIase_PpiC"/>
</dbReference>
<proteinExistence type="inferred from homology"/>
<evidence type="ECO:0000256" key="7">
    <source>
        <dbReference type="ARBA" id="ARBA00023136"/>
    </source>
</evidence>
<dbReference type="GO" id="GO:0006457">
    <property type="term" value="P:protein folding"/>
    <property type="evidence" value="ECO:0007669"/>
    <property type="project" value="UniProtKB-UniRule"/>
</dbReference>
<dbReference type="Pfam" id="PF13616">
    <property type="entry name" value="Rotamase_3"/>
    <property type="match status" value="1"/>
</dbReference>
<comment type="similarity">
    <text evidence="3 11">Belongs to the PrsA family.</text>
</comment>
<dbReference type="PROSITE" id="PS01096">
    <property type="entry name" value="PPIC_PPIASE_1"/>
    <property type="match status" value="1"/>
</dbReference>
<dbReference type="PANTHER" id="PTHR47245:SF1">
    <property type="entry name" value="FOLDASE PROTEIN PRSA"/>
    <property type="match status" value="1"/>
</dbReference>
<evidence type="ECO:0000313" key="14">
    <source>
        <dbReference type="Proteomes" id="UP000194945"/>
    </source>
</evidence>
<protein>
    <recommendedName>
        <fullName evidence="11">Foldase protein PrsA</fullName>
        <ecNumber evidence="11">5.2.1.8</ecNumber>
    </recommendedName>
</protein>
<evidence type="ECO:0000256" key="6">
    <source>
        <dbReference type="ARBA" id="ARBA00023110"/>
    </source>
</evidence>
<organism evidence="13 14">
    <name type="scientific">Bacillus wiedmannii</name>
    <dbReference type="NCBI Taxonomy" id="1890302"/>
    <lineage>
        <taxon>Bacteria</taxon>
        <taxon>Bacillati</taxon>
        <taxon>Bacillota</taxon>
        <taxon>Bacilli</taxon>
        <taxon>Bacillales</taxon>
        <taxon>Bacillaceae</taxon>
        <taxon>Bacillus</taxon>
        <taxon>Bacillus cereus group</taxon>
    </lineage>
</organism>
<dbReference type="InterPro" id="IPR046357">
    <property type="entry name" value="PPIase_dom_sf"/>
</dbReference>
<evidence type="ECO:0000256" key="3">
    <source>
        <dbReference type="ARBA" id="ARBA00006071"/>
    </source>
</evidence>
<gene>
    <name evidence="11" type="primary">prsA</name>
    <name evidence="13" type="ORF">BK730_24505</name>
</gene>
<dbReference type="GO" id="GO:0005886">
    <property type="term" value="C:plasma membrane"/>
    <property type="evidence" value="ECO:0007669"/>
    <property type="project" value="UniProtKB-SubCell"/>
</dbReference>
<evidence type="ECO:0000256" key="10">
    <source>
        <dbReference type="ARBA" id="ARBA00023288"/>
    </source>
</evidence>
<evidence type="ECO:0000256" key="4">
    <source>
        <dbReference type="ARBA" id="ARBA00022475"/>
    </source>
</evidence>
<evidence type="ECO:0000256" key="5">
    <source>
        <dbReference type="ARBA" id="ARBA00022729"/>
    </source>
</evidence>
<dbReference type="PANTHER" id="PTHR47245">
    <property type="entry name" value="PEPTIDYLPROLYL ISOMERASE"/>
    <property type="match status" value="1"/>
</dbReference>
<dbReference type="EMBL" id="NFDE01000063">
    <property type="protein sequence ID" value="OTX84936.1"/>
    <property type="molecule type" value="Genomic_DNA"/>
</dbReference>
<dbReference type="InterPro" id="IPR027304">
    <property type="entry name" value="Trigger_fact/SurA_dom_sf"/>
</dbReference>
<dbReference type="Gene3D" id="3.10.50.40">
    <property type="match status" value="1"/>
</dbReference>
<dbReference type="GO" id="GO:0003755">
    <property type="term" value="F:peptidyl-prolyl cis-trans isomerase activity"/>
    <property type="evidence" value="ECO:0007669"/>
    <property type="project" value="UniProtKB-UniRule"/>
</dbReference>
<keyword evidence="5 11" id="KW-0732">Signal</keyword>
<dbReference type="HAMAP" id="MF_01145">
    <property type="entry name" value="Foldase_PrsA"/>
    <property type="match status" value="1"/>
</dbReference>
<dbReference type="PROSITE" id="PS51257">
    <property type="entry name" value="PROKAR_LIPOPROTEIN"/>
    <property type="match status" value="1"/>
</dbReference>
<sequence>MKSSVKQLIMTGLVVGSLTFVSGCSLFDSDSVEYAAKTDSGTISKDELYNRMVDKIGQRTLDDMITLTVLQKKYKVSDGEIDDEIKRLKSEFGNSFNDFLSQNGVNNEEQLKDVIKLDKLKQKLALEHLKIQDKDLKALYEQKKPEMRVSHILVSDEALAKDIKSKIDSGEDFGSLAKEFSQDIATKEKGGDIGYFKEGDMVQAFQDAARKLKVGEVSQPVKTDFGYHVIKLLDEKKLPSFEQMKPQLQSELISNKMDQAKINAEIQKLLDKDNIKIGEEKLKDMYKITNQSKEKPSSK</sequence>
<keyword evidence="8 11" id="KW-0564">Palmitate</keyword>
<keyword evidence="10 11" id="KW-0449">Lipoprotein</keyword>